<proteinExistence type="predicted"/>
<protein>
    <submittedName>
        <fullName evidence="1">Uncharacterized protein</fullName>
    </submittedName>
</protein>
<evidence type="ECO:0000313" key="1">
    <source>
        <dbReference type="EMBL" id="WMV41258.1"/>
    </source>
</evidence>
<organism evidence="1 2">
    <name type="scientific">Solanum verrucosum</name>
    <dbReference type="NCBI Taxonomy" id="315347"/>
    <lineage>
        <taxon>Eukaryota</taxon>
        <taxon>Viridiplantae</taxon>
        <taxon>Streptophyta</taxon>
        <taxon>Embryophyta</taxon>
        <taxon>Tracheophyta</taxon>
        <taxon>Spermatophyta</taxon>
        <taxon>Magnoliopsida</taxon>
        <taxon>eudicotyledons</taxon>
        <taxon>Gunneridae</taxon>
        <taxon>Pentapetalae</taxon>
        <taxon>asterids</taxon>
        <taxon>lamiids</taxon>
        <taxon>Solanales</taxon>
        <taxon>Solanaceae</taxon>
        <taxon>Solanoideae</taxon>
        <taxon>Solaneae</taxon>
        <taxon>Solanum</taxon>
    </lineage>
</organism>
<keyword evidence="2" id="KW-1185">Reference proteome</keyword>
<dbReference type="Proteomes" id="UP001234989">
    <property type="component" value="Chromosome 8"/>
</dbReference>
<dbReference type="AlphaFoldDB" id="A0AAF0U869"/>
<accession>A0AAF0U869</accession>
<dbReference type="EMBL" id="CP133619">
    <property type="protein sequence ID" value="WMV41258.1"/>
    <property type="molecule type" value="Genomic_DNA"/>
</dbReference>
<sequence length="23" mass="2474">MSARMRVHLGTINGSRVSAMSIV</sequence>
<name>A0AAF0U869_SOLVR</name>
<gene>
    <name evidence="1" type="ORF">MTR67_034643</name>
</gene>
<reference evidence="1" key="1">
    <citation type="submission" date="2023-08" db="EMBL/GenBank/DDBJ databases">
        <title>A de novo genome assembly of Solanum verrucosum Schlechtendal, a Mexican diploid species geographically isolated from the other diploid A-genome species in potato relatives.</title>
        <authorList>
            <person name="Hosaka K."/>
        </authorList>
    </citation>
    <scope>NUCLEOTIDE SEQUENCE</scope>
    <source>
        <tissue evidence="1">Young leaves</tissue>
    </source>
</reference>
<evidence type="ECO:0000313" key="2">
    <source>
        <dbReference type="Proteomes" id="UP001234989"/>
    </source>
</evidence>